<keyword evidence="2" id="KW-0210">Decarboxylase</keyword>
<sequence>MESSLKAAAAALRSADALLICTGAGMGVDSGLGTFRGRNAGVWPPLKAMQMDFSEKFARKGNVAEEMSSPGFFNHDPRLAWAFWRFRHQAYVLGAPHEGYRILAKWGQKMRHGCFSVTSNIDGHWERTEGIGEKRIYECHGALTRMQCVEDRREAGRIWRTDPEEIARILVPEWDLAPGETVLVRRSAGSTEEVEAVVQDDGCSLAVDGRPVAARAVRRRDGPDLLRALPTSPLPVSSDKQPARPNVLMFGDWGVNDDIISAQSQAFRAWMGEVPTDAKLVVVEVGAGKAVPTIRMHSERVLSQCENATLIRINWDDSDVPAALKARSVSIGGIGALDVLSQLDKLAYQPRAAEDQQFLKEELIPHFVVVETALGAGCQLFACTRKPLSGRDAPEAGSTQNFTAPFGTRLFAPLLWAKLRRAPPMNAARAWRRFKWQDVPKRTRQLTYVSIGAAFTTATLESKFKECMEIVGNPADVTSPHTLFWLRVLFGRMRSRFVGSAADMRIPVALRSPIYRLFAWRYDVDLNEVRYPLDAFHTFNDFFSRKLLDGARPVAEVPHGLVSPVDAEVLTIGQVTEANARVDQVKGATYNIRSFLGYEPLDVAKRDSDAFVVEQRRFITFWGRVFIGAGKI</sequence>
<keyword evidence="8" id="KW-1185">Reference proteome</keyword>
<dbReference type="GO" id="GO:0070403">
    <property type="term" value="F:NAD+ binding"/>
    <property type="evidence" value="ECO:0007669"/>
    <property type="project" value="InterPro"/>
</dbReference>
<evidence type="ECO:0000256" key="1">
    <source>
        <dbReference type="ARBA" id="ARBA00022679"/>
    </source>
</evidence>
<evidence type="ECO:0000256" key="4">
    <source>
        <dbReference type="ARBA" id="ARBA00023239"/>
    </source>
</evidence>
<reference evidence="7 8" key="1">
    <citation type="submission" date="2016-02" db="EMBL/GenBank/DDBJ databases">
        <title>Genome analysis of coral dinoflagellate symbionts highlights evolutionary adaptations to a symbiotic lifestyle.</title>
        <authorList>
            <person name="Aranda M."/>
            <person name="Li Y."/>
            <person name="Liew Y.J."/>
            <person name="Baumgarten S."/>
            <person name="Simakov O."/>
            <person name="Wilson M."/>
            <person name="Piel J."/>
            <person name="Ashoor H."/>
            <person name="Bougouffa S."/>
            <person name="Bajic V.B."/>
            <person name="Ryu T."/>
            <person name="Ravasi T."/>
            <person name="Bayer T."/>
            <person name="Micklem G."/>
            <person name="Kim H."/>
            <person name="Bhak J."/>
            <person name="Lajeunesse T.C."/>
            <person name="Voolstra C.R."/>
        </authorList>
    </citation>
    <scope>NUCLEOTIDE SEQUENCE [LARGE SCALE GENOMIC DNA]</scope>
    <source>
        <strain evidence="7 8">CCMP2467</strain>
    </source>
</reference>
<dbReference type="InterPro" id="IPR029035">
    <property type="entry name" value="DHS-like_NAD/FAD-binding_dom"/>
</dbReference>
<dbReference type="Pfam" id="PF02666">
    <property type="entry name" value="PS_Dcarbxylase"/>
    <property type="match status" value="1"/>
</dbReference>
<evidence type="ECO:0000256" key="2">
    <source>
        <dbReference type="ARBA" id="ARBA00022793"/>
    </source>
</evidence>
<keyword evidence="1" id="KW-0808">Transferase</keyword>
<dbReference type="AlphaFoldDB" id="A0A1Q9EX62"/>
<comment type="caution">
    <text evidence="5">Lacks conserved residue(s) required for the propagation of feature annotation.</text>
</comment>
<dbReference type="PANTHER" id="PTHR10067:SF6">
    <property type="entry name" value="PHOSPHATIDYLSERINE DECARBOXYLASE PROENZYME, MITOCHONDRIAL"/>
    <property type="match status" value="1"/>
</dbReference>
<dbReference type="OrthoDB" id="424302at2759"/>
<evidence type="ECO:0000313" key="7">
    <source>
        <dbReference type="EMBL" id="OLQ11989.1"/>
    </source>
</evidence>
<dbReference type="SUPFAM" id="SSF52467">
    <property type="entry name" value="DHS-like NAD/FAD-binding domain"/>
    <property type="match status" value="1"/>
</dbReference>
<evidence type="ECO:0000313" key="8">
    <source>
        <dbReference type="Proteomes" id="UP000186817"/>
    </source>
</evidence>
<proteinExistence type="predicted"/>
<comment type="caution">
    <text evidence="7">The sequence shown here is derived from an EMBL/GenBank/DDBJ whole genome shotgun (WGS) entry which is preliminary data.</text>
</comment>
<organism evidence="7 8">
    <name type="scientific">Symbiodinium microadriaticum</name>
    <name type="common">Dinoflagellate</name>
    <name type="synonym">Zooxanthella microadriatica</name>
    <dbReference type="NCBI Taxonomy" id="2951"/>
    <lineage>
        <taxon>Eukaryota</taxon>
        <taxon>Sar</taxon>
        <taxon>Alveolata</taxon>
        <taxon>Dinophyceae</taxon>
        <taxon>Suessiales</taxon>
        <taxon>Symbiodiniaceae</taxon>
        <taxon>Symbiodinium</taxon>
    </lineage>
</organism>
<protein>
    <submittedName>
        <fullName evidence="7">Phosphatidylserine decarboxylase proenzyme</fullName>
    </submittedName>
</protein>
<dbReference type="Proteomes" id="UP000186817">
    <property type="component" value="Unassembled WGS sequence"/>
</dbReference>
<evidence type="ECO:0000256" key="5">
    <source>
        <dbReference type="PROSITE-ProRule" id="PRU00236"/>
    </source>
</evidence>
<gene>
    <name evidence="7" type="primary">Pisd</name>
    <name evidence="7" type="ORF">AK812_SmicGene4131</name>
</gene>
<dbReference type="EMBL" id="LSRX01000050">
    <property type="protein sequence ID" value="OLQ11989.1"/>
    <property type="molecule type" value="Genomic_DNA"/>
</dbReference>
<name>A0A1Q9EX62_SYMMI</name>
<dbReference type="InterPro" id="IPR026590">
    <property type="entry name" value="Ssirtuin_cat_dom"/>
</dbReference>
<dbReference type="PROSITE" id="PS50305">
    <property type="entry name" value="SIRTUIN"/>
    <property type="match status" value="1"/>
</dbReference>
<dbReference type="Gene3D" id="3.40.50.1220">
    <property type="entry name" value="TPP-binding domain"/>
    <property type="match status" value="1"/>
</dbReference>
<dbReference type="GO" id="GO:0016740">
    <property type="term" value="F:transferase activity"/>
    <property type="evidence" value="ECO:0007669"/>
    <property type="project" value="UniProtKB-KW"/>
</dbReference>
<dbReference type="Pfam" id="PF02146">
    <property type="entry name" value="SIR2"/>
    <property type="match status" value="1"/>
</dbReference>
<evidence type="ECO:0000256" key="3">
    <source>
        <dbReference type="ARBA" id="ARBA00023027"/>
    </source>
</evidence>
<dbReference type="GO" id="GO:0006646">
    <property type="term" value="P:phosphatidylethanolamine biosynthetic process"/>
    <property type="evidence" value="ECO:0007669"/>
    <property type="project" value="TreeGrafter"/>
</dbReference>
<dbReference type="InterPro" id="IPR003000">
    <property type="entry name" value="Sirtuin"/>
</dbReference>
<keyword evidence="3" id="KW-0520">NAD</keyword>
<feature type="domain" description="Deacetylase sirtuin-type" evidence="6">
    <location>
        <begin position="1"/>
        <end position="361"/>
    </location>
</feature>
<keyword evidence="4" id="KW-0456">Lyase</keyword>
<dbReference type="CDD" id="cd00296">
    <property type="entry name" value="SIR2"/>
    <property type="match status" value="1"/>
</dbReference>
<dbReference type="GO" id="GO:0004609">
    <property type="term" value="F:phosphatidylserine decarboxylase activity"/>
    <property type="evidence" value="ECO:0007669"/>
    <property type="project" value="InterPro"/>
</dbReference>
<accession>A0A1Q9EX62</accession>
<dbReference type="PANTHER" id="PTHR10067">
    <property type="entry name" value="PHOSPHATIDYLSERINE DECARBOXYLASE"/>
    <property type="match status" value="1"/>
</dbReference>
<evidence type="ECO:0000259" key="6">
    <source>
        <dbReference type="PROSITE" id="PS50305"/>
    </source>
</evidence>
<dbReference type="InterPro" id="IPR003817">
    <property type="entry name" value="PS_Dcarbxylase"/>
</dbReference>
<dbReference type="GO" id="GO:0005739">
    <property type="term" value="C:mitochondrion"/>
    <property type="evidence" value="ECO:0007669"/>
    <property type="project" value="TreeGrafter"/>
</dbReference>